<dbReference type="PANTHER" id="PTHR11106:SF27">
    <property type="entry name" value="MACRO DOMAIN-CONTAINING PROTEIN"/>
    <property type="match status" value="1"/>
</dbReference>
<accession>A0A6J5L2I5</accession>
<evidence type="ECO:0000259" key="1">
    <source>
        <dbReference type="PROSITE" id="PS51154"/>
    </source>
</evidence>
<dbReference type="CDD" id="cd02908">
    <property type="entry name" value="Macro_OAADPr_deacetylase"/>
    <property type="match status" value="1"/>
</dbReference>
<dbReference type="PROSITE" id="PS51154">
    <property type="entry name" value="MACRO"/>
    <property type="match status" value="1"/>
</dbReference>
<dbReference type="Pfam" id="PF01661">
    <property type="entry name" value="Macro"/>
    <property type="match status" value="1"/>
</dbReference>
<feature type="domain" description="Macro" evidence="1">
    <location>
        <begin position="1"/>
        <end position="172"/>
    </location>
</feature>
<name>A0A6J5L2I5_9CAUD</name>
<reference evidence="2" key="1">
    <citation type="submission" date="2020-04" db="EMBL/GenBank/DDBJ databases">
        <authorList>
            <person name="Chiriac C."/>
            <person name="Salcher M."/>
            <person name="Ghai R."/>
            <person name="Kavagutti S V."/>
        </authorList>
    </citation>
    <scope>NUCLEOTIDE SEQUENCE</scope>
</reference>
<protein>
    <submittedName>
        <fullName evidence="2">COG2110 Predicted phosphatase homologous to the C-terminal domain of histone macroH2A1</fullName>
    </submittedName>
</protein>
<organism evidence="2">
    <name type="scientific">uncultured Caudovirales phage</name>
    <dbReference type="NCBI Taxonomy" id="2100421"/>
    <lineage>
        <taxon>Viruses</taxon>
        <taxon>Duplodnaviria</taxon>
        <taxon>Heunggongvirae</taxon>
        <taxon>Uroviricota</taxon>
        <taxon>Caudoviricetes</taxon>
        <taxon>Peduoviridae</taxon>
        <taxon>Maltschvirus</taxon>
        <taxon>Maltschvirus maltsch</taxon>
    </lineage>
</organism>
<proteinExistence type="predicted"/>
<dbReference type="PANTHER" id="PTHR11106">
    <property type="entry name" value="GANGLIOSIDE INDUCED DIFFERENTIATION ASSOCIATED PROTEIN 2-RELATED"/>
    <property type="match status" value="1"/>
</dbReference>
<dbReference type="InterPro" id="IPR002589">
    <property type="entry name" value="Macro_dom"/>
</dbReference>
<dbReference type="SMART" id="SM00506">
    <property type="entry name" value="A1pp"/>
    <property type="match status" value="1"/>
</dbReference>
<dbReference type="Gene3D" id="3.40.220.10">
    <property type="entry name" value="Leucine Aminopeptidase, subunit E, domain 1"/>
    <property type="match status" value="1"/>
</dbReference>
<dbReference type="EMBL" id="LR796209">
    <property type="protein sequence ID" value="CAB4127437.1"/>
    <property type="molecule type" value="Genomic_DNA"/>
</dbReference>
<sequence>MKLSAICADITTIEADVIVNAANKTLLGGGSVDGAIHRAAGPELLEACRELGGARTGQVKFTHAFRLRAQYIAHAVGPVWEGGNNGEEVALSACYYRAIRGAFERECTSIAFPCISTGVYGFPFELAAELAVDAAMDWDEKDNPIAGNMDVIFCCFTEKERAHYQKLIDKVMS</sequence>
<dbReference type="SUPFAM" id="SSF52949">
    <property type="entry name" value="Macro domain-like"/>
    <property type="match status" value="1"/>
</dbReference>
<dbReference type="InterPro" id="IPR043472">
    <property type="entry name" value="Macro_dom-like"/>
</dbReference>
<gene>
    <name evidence="2" type="ORF">UFOVP75_196</name>
</gene>
<evidence type="ECO:0000313" key="2">
    <source>
        <dbReference type="EMBL" id="CAB4127437.1"/>
    </source>
</evidence>